<gene>
    <name evidence="3" type="ORF">ERX46_07350</name>
</gene>
<name>A0A4V1WFN1_9FLAO</name>
<feature type="domain" description="Secretion system C-terminal sorting" evidence="2">
    <location>
        <begin position="127"/>
        <end position="188"/>
    </location>
</feature>
<proteinExistence type="predicted"/>
<accession>A0A4V1WFN1</accession>
<dbReference type="EMBL" id="SETE01000003">
    <property type="protein sequence ID" value="RYM33776.1"/>
    <property type="molecule type" value="Genomic_DNA"/>
</dbReference>
<dbReference type="Proteomes" id="UP000293952">
    <property type="component" value="Unassembled WGS sequence"/>
</dbReference>
<keyword evidence="1" id="KW-0732">Signal</keyword>
<keyword evidence="4" id="KW-1185">Reference proteome</keyword>
<protein>
    <submittedName>
        <fullName evidence="3">T9SS type A sorting domain-containing protein</fullName>
    </submittedName>
</protein>
<organism evidence="3 4">
    <name type="scientific">Brumimicrobium glaciale</name>
    <dbReference type="NCBI Taxonomy" id="200475"/>
    <lineage>
        <taxon>Bacteria</taxon>
        <taxon>Pseudomonadati</taxon>
        <taxon>Bacteroidota</taxon>
        <taxon>Flavobacteriia</taxon>
        <taxon>Flavobacteriales</taxon>
        <taxon>Crocinitomicaceae</taxon>
        <taxon>Brumimicrobium</taxon>
    </lineage>
</organism>
<evidence type="ECO:0000313" key="3">
    <source>
        <dbReference type="EMBL" id="RYM33776.1"/>
    </source>
</evidence>
<dbReference type="AlphaFoldDB" id="A0A4V1WFN1"/>
<evidence type="ECO:0000313" key="4">
    <source>
        <dbReference type="Proteomes" id="UP000293952"/>
    </source>
</evidence>
<dbReference type="NCBIfam" id="TIGR04183">
    <property type="entry name" value="Por_Secre_tail"/>
    <property type="match status" value="2"/>
</dbReference>
<sequence>MKNINRTFLISLMTFCFGIIYSQTTDSLSVYPNPFEHVATIHFDIVESDTITLEVFNSSGLSVKTFFQSTVLPSGSYNINLFGDGLVAGVYFVRLDIGSSKRITKSVIKVGATTSVLDNDIADQFLIFPNPTKNLITVPVLGSKKIVVTNLNGKILKSFMTDQQVVSLSGIIAGQYIITVLSNENEIITTQRILKID</sequence>
<feature type="domain" description="Secretion system C-terminal sorting" evidence="2">
    <location>
        <begin position="30"/>
        <end position="108"/>
    </location>
</feature>
<dbReference type="RefSeq" id="WP_130093217.1">
    <property type="nucleotide sequence ID" value="NZ_SETE01000003.1"/>
</dbReference>
<dbReference type="Pfam" id="PF18962">
    <property type="entry name" value="Por_Secre_tail"/>
    <property type="match status" value="2"/>
</dbReference>
<evidence type="ECO:0000256" key="1">
    <source>
        <dbReference type="ARBA" id="ARBA00022729"/>
    </source>
</evidence>
<reference evidence="3 4" key="1">
    <citation type="submission" date="2019-02" db="EMBL/GenBank/DDBJ databases">
        <title>Genome sequence of the sea-ice species Brumimicrobium glaciale.</title>
        <authorList>
            <person name="Bowman J.P."/>
        </authorList>
    </citation>
    <scope>NUCLEOTIDE SEQUENCE [LARGE SCALE GENOMIC DNA]</scope>
    <source>
        <strain evidence="3 4">IC156</strain>
    </source>
</reference>
<dbReference type="OrthoDB" id="8913664at2"/>
<evidence type="ECO:0000259" key="2">
    <source>
        <dbReference type="Pfam" id="PF18962"/>
    </source>
</evidence>
<dbReference type="InterPro" id="IPR026444">
    <property type="entry name" value="Secre_tail"/>
</dbReference>
<comment type="caution">
    <text evidence="3">The sequence shown here is derived from an EMBL/GenBank/DDBJ whole genome shotgun (WGS) entry which is preliminary data.</text>
</comment>